<accession>A0A8J7TIC6</accession>
<dbReference type="Pfam" id="PF09811">
    <property type="entry name" value="Yae1_N"/>
    <property type="match status" value="1"/>
</dbReference>
<evidence type="ECO:0000259" key="6">
    <source>
        <dbReference type="Pfam" id="PF09811"/>
    </source>
</evidence>
<comment type="subcellular location">
    <subcellularLocation>
        <location evidence="2">Cytoplasm</location>
    </subcellularLocation>
    <subcellularLocation>
        <location evidence="1">Nucleus</location>
    </subcellularLocation>
</comment>
<organism evidence="7 8">
    <name type="scientific">Atractosteus spatula</name>
    <name type="common">Alligator gar</name>
    <name type="synonym">Lepisosteus spatula</name>
    <dbReference type="NCBI Taxonomy" id="7917"/>
    <lineage>
        <taxon>Eukaryota</taxon>
        <taxon>Metazoa</taxon>
        <taxon>Chordata</taxon>
        <taxon>Craniata</taxon>
        <taxon>Vertebrata</taxon>
        <taxon>Euteleostomi</taxon>
        <taxon>Actinopterygii</taxon>
        <taxon>Neopterygii</taxon>
        <taxon>Holostei</taxon>
        <taxon>Semionotiformes</taxon>
        <taxon>Lepisosteidae</taxon>
        <taxon>Atractosteus</taxon>
    </lineage>
</organism>
<proteinExistence type="predicted"/>
<comment type="caution">
    <text evidence="7">The sequence shown here is derived from an EMBL/GenBank/DDBJ whole genome shotgun (WGS) entry which is preliminary data.</text>
</comment>
<dbReference type="PANTHER" id="PTHR18829">
    <property type="entry name" value="PROTEIN YAE1 HOMOLOG"/>
    <property type="match status" value="1"/>
</dbReference>
<evidence type="ECO:0000313" key="8">
    <source>
        <dbReference type="Proteomes" id="UP000736164"/>
    </source>
</evidence>
<evidence type="ECO:0000256" key="2">
    <source>
        <dbReference type="ARBA" id="ARBA00004496"/>
    </source>
</evidence>
<evidence type="ECO:0000313" key="7">
    <source>
        <dbReference type="EMBL" id="MBN3324664.1"/>
    </source>
</evidence>
<dbReference type="InterPro" id="IPR038881">
    <property type="entry name" value="Yae1-like"/>
</dbReference>
<dbReference type="GO" id="GO:0005737">
    <property type="term" value="C:cytoplasm"/>
    <property type="evidence" value="ECO:0007669"/>
    <property type="project" value="UniProtKB-SubCell"/>
</dbReference>
<protein>
    <submittedName>
        <fullName evidence="7">YAED1 protein</fullName>
    </submittedName>
</protein>
<dbReference type="Proteomes" id="UP000736164">
    <property type="component" value="Unassembled WGS sequence"/>
</dbReference>
<dbReference type="AlphaFoldDB" id="A0A8J7TIC6"/>
<dbReference type="PANTHER" id="PTHR18829:SF0">
    <property type="entry name" value="PROTEIN YAE1 HOMOLOG"/>
    <property type="match status" value="1"/>
</dbReference>
<dbReference type="InterPro" id="IPR019191">
    <property type="entry name" value="Essential_protein_Yae1_N"/>
</dbReference>
<gene>
    <name evidence="7" type="primary">Yae1d1</name>
    <name evidence="7" type="ORF">GTO95_0000346</name>
</gene>
<evidence type="ECO:0000256" key="3">
    <source>
        <dbReference type="ARBA" id="ARBA00022490"/>
    </source>
</evidence>
<reference evidence="7" key="1">
    <citation type="journal article" date="2021" name="Cell">
        <title>Tracing the genetic footprints of vertebrate landing in non-teleost ray-finned fishes.</title>
        <authorList>
            <person name="Bi X."/>
            <person name="Wang K."/>
            <person name="Yang L."/>
            <person name="Pan H."/>
            <person name="Jiang H."/>
            <person name="Wei Q."/>
            <person name="Fang M."/>
            <person name="Yu H."/>
            <person name="Zhu C."/>
            <person name="Cai Y."/>
            <person name="He Y."/>
            <person name="Gan X."/>
            <person name="Zeng H."/>
            <person name="Yu D."/>
            <person name="Zhu Y."/>
            <person name="Jiang H."/>
            <person name="Qiu Q."/>
            <person name="Yang H."/>
            <person name="Zhang Y.E."/>
            <person name="Wang W."/>
            <person name="Zhu M."/>
            <person name="He S."/>
            <person name="Zhang G."/>
        </authorList>
    </citation>
    <scope>NUCLEOTIDE SEQUENCE</scope>
    <source>
        <strain evidence="7">Allg_001</strain>
    </source>
</reference>
<evidence type="ECO:0000256" key="5">
    <source>
        <dbReference type="SAM" id="MobiDB-lite"/>
    </source>
</evidence>
<dbReference type="GO" id="GO:0005634">
    <property type="term" value="C:nucleus"/>
    <property type="evidence" value="ECO:0007669"/>
    <property type="project" value="UniProtKB-SubCell"/>
</dbReference>
<keyword evidence="8" id="KW-1185">Reference proteome</keyword>
<feature type="non-terminal residue" evidence="7">
    <location>
        <position position="472"/>
    </location>
</feature>
<dbReference type="EMBL" id="JAAWVO010071376">
    <property type="protein sequence ID" value="MBN3324664.1"/>
    <property type="molecule type" value="Genomic_DNA"/>
</dbReference>
<keyword evidence="3" id="KW-0963">Cytoplasm</keyword>
<feature type="region of interest" description="Disordered" evidence="5">
    <location>
        <begin position="397"/>
        <end position="435"/>
    </location>
</feature>
<name>A0A8J7TIC6_ATRSP</name>
<keyword evidence="4" id="KW-0539">Nucleus</keyword>
<evidence type="ECO:0000256" key="1">
    <source>
        <dbReference type="ARBA" id="ARBA00004123"/>
    </source>
</evidence>
<evidence type="ECO:0000256" key="4">
    <source>
        <dbReference type="ARBA" id="ARBA00023242"/>
    </source>
</evidence>
<feature type="non-terminal residue" evidence="7">
    <location>
        <position position="1"/>
    </location>
</feature>
<sequence>RSMKAVSHKLERRWRLSGLNVHCQAWRDYLSEYKVTIEAARSIYFSHSIENYHNNPRHLFSTINSLLKPNCPTTLPASSQLCNAFLDFFTSKIDNIQHHILSTTHIISIPPPSLSNFSGSLLSNFFLLDSASLINLVALMKPTTSILDPIPTTFFQSCFSSLCPIVLNIINESLSTGIVPTVLKTVTITPMPKKPNMALDNLNNFCPISNLPFLAKIQEHAVTFQLYNHLMANNLFEPLQSGFRQLNSTETALVKVTNDLLIASDSGSLSILILLDLSAGVSDTALKWFKSNCTDHDGYRDGVDTGKGSSLQRGFNIGYREGATRMVAIGQLKGVMSALQWWCQLKPSDPNRLASVRQLLQSVIKQEESMLERLSMVEQPANIGDITEIIEDMGMGQPKSGCSDSFGDTGCSRTGEQQEDSGTRKSCGHLSSAPSSTAEQTLAQLVKSCADLVEELGLPEELLHHLRQLGST</sequence>
<feature type="domain" description="Essential protein Yae1 N-terminal" evidence="6">
    <location>
        <begin position="298"/>
        <end position="335"/>
    </location>
</feature>